<proteinExistence type="predicted"/>
<organism evidence="1 2">
    <name type="scientific">Candidatus Fusobacterium pullicola</name>
    <dbReference type="NCBI Taxonomy" id="2838601"/>
    <lineage>
        <taxon>Bacteria</taxon>
        <taxon>Fusobacteriati</taxon>
        <taxon>Fusobacteriota</taxon>
        <taxon>Fusobacteriia</taxon>
        <taxon>Fusobacteriales</taxon>
        <taxon>Fusobacteriaceae</taxon>
        <taxon>Fusobacterium</taxon>
    </lineage>
</organism>
<evidence type="ECO:0000313" key="2">
    <source>
        <dbReference type="Proteomes" id="UP000724657"/>
    </source>
</evidence>
<dbReference type="EMBL" id="JAHLFN010000016">
    <property type="protein sequence ID" value="MBU3841740.1"/>
    <property type="molecule type" value="Genomic_DNA"/>
</dbReference>
<accession>A0A9E2KXE0</accession>
<protein>
    <submittedName>
        <fullName evidence="1">Uncharacterized protein</fullName>
    </submittedName>
</protein>
<dbReference type="AlphaFoldDB" id="A0A9E2KXE0"/>
<name>A0A9E2KXE0_9FUSO</name>
<reference evidence="1" key="2">
    <citation type="submission" date="2021-04" db="EMBL/GenBank/DDBJ databases">
        <authorList>
            <person name="Gilroy R."/>
        </authorList>
    </citation>
    <scope>NUCLEOTIDE SEQUENCE</scope>
    <source>
        <strain evidence="1">A6-441</strain>
    </source>
</reference>
<sequence length="191" mass="22563">MEKIEKEKLIKLCSVLNNFNCLQLLYGKVYKSSELAFFLENSNYVVLGRGIINSKSLNILEGQDKLKYIEENFIQIQSEKEFQAFKENLLLTKKETDQQNQISVEQWKIKLKNVIEENTSESISDEDKKKIFETILNCPIKKEEIEPYYWEVFDIVGTAEKTRNIFNAKDGIKLNKNDFPQKNRYNKEEEN</sequence>
<dbReference type="Proteomes" id="UP000724657">
    <property type="component" value="Unassembled WGS sequence"/>
</dbReference>
<reference evidence="1" key="1">
    <citation type="journal article" date="2021" name="PeerJ">
        <title>Extensive microbial diversity within the chicken gut microbiome revealed by metagenomics and culture.</title>
        <authorList>
            <person name="Gilroy R."/>
            <person name="Ravi A."/>
            <person name="Getino M."/>
            <person name="Pursley I."/>
            <person name="Horton D.L."/>
            <person name="Alikhan N.F."/>
            <person name="Baker D."/>
            <person name="Gharbi K."/>
            <person name="Hall N."/>
            <person name="Watson M."/>
            <person name="Adriaenssens E.M."/>
            <person name="Foster-Nyarko E."/>
            <person name="Jarju S."/>
            <person name="Secka A."/>
            <person name="Antonio M."/>
            <person name="Oren A."/>
            <person name="Chaudhuri R.R."/>
            <person name="La Ragione R."/>
            <person name="Hildebrand F."/>
            <person name="Pallen M.J."/>
        </authorList>
    </citation>
    <scope>NUCLEOTIDE SEQUENCE</scope>
    <source>
        <strain evidence="1">A6-441</strain>
    </source>
</reference>
<gene>
    <name evidence="1" type="ORF">IAA47_01870</name>
</gene>
<evidence type="ECO:0000313" key="1">
    <source>
        <dbReference type="EMBL" id="MBU3841740.1"/>
    </source>
</evidence>
<comment type="caution">
    <text evidence="1">The sequence shown here is derived from an EMBL/GenBank/DDBJ whole genome shotgun (WGS) entry which is preliminary data.</text>
</comment>